<dbReference type="OrthoDB" id="1877257at2759"/>
<dbReference type="GO" id="GO:0003779">
    <property type="term" value="F:actin binding"/>
    <property type="evidence" value="ECO:0007669"/>
    <property type="project" value="InterPro"/>
</dbReference>
<sequence length="593" mass="68147">MKRRDLKKSHSWWWDSHISRKNSKWLSENQVEMDHTIKGMLKLIDEDGDSFAKKAEMYYQKRPELISHVEELYRIYRALADRYDHVTGELRKNIPSDLQSQGSGISDVGSELPSTWPSPDQRLTRRKTGPRAAGFEFFLGSGGSNSDTFHKEGDESSSLTDSDSESDVSSVNNYTGSLGNGGEQMINGKIIELEIELRDVKERLRMQQEENAGDSSRASRSEHSEDLAGYEQELRNANEKIRLSEEEISRLKTELQKFKLSKVTYNEEAESESTTEKDFNSLGAEANPEFELCGTLNLDSKTRALVEDRRVTKEGLDVSEKEMASLKQGVESNGSSQNICHLQDQLELAHKEIAIWKAKLNSEKREVSKLQERIARLKTSLSDRNHEIMDLKTAVSDAEQKIFPEKAQIKAEISGLLEERRSSAEQLREWESRSRVLEEEIRNIRAEKTKTEERLNAEIDQLRADIGERIERIGALNIEKEQLNAGVITLKAEVSCRDSRIEEMDKHLQQLRVEHAELITGAEEGRKLVVELRSRTNEVEKEVERQRVLILEGAEEKREVIRQLCFSLEHYRNGYHRLRQAFIRHKRVPVLAS</sequence>
<dbReference type="InParanoid" id="A0A1Q3ASJ1"/>
<feature type="coiled-coil region" evidence="3">
    <location>
        <begin position="346"/>
        <end position="380"/>
    </location>
</feature>
<dbReference type="Gene3D" id="1.10.287.1490">
    <property type="match status" value="1"/>
</dbReference>
<protein>
    <submittedName>
        <fullName evidence="6">KIP1 domain-containing protein</fullName>
    </submittedName>
</protein>
<dbReference type="PROSITE" id="PS51774">
    <property type="entry name" value="NAB"/>
    <property type="match status" value="1"/>
</dbReference>
<dbReference type="STRING" id="3775.A0A1Q3ASJ1"/>
<keyword evidence="1 3" id="KW-0175">Coiled coil</keyword>
<evidence type="ECO:0000313" key="7">
    <source>
        <dbReference type="Proteomes" id="UP000187406"/>
    </source>
</evidence>
<feature type="region of interest" description="Disordered" evidence="4">
    <location>
        <begin position="207"/>
        <end position="229"/>
    </location>
</feature>
<feature type="coiled-coil region" evidence="3">
    <location>
        <begin position="420"/>
        <end position="465"/>
    </location>
</feature>
<dbReference type="InterPro" id="IPR051861">
    <property type="entry name" value="NET_actin-binding_domain"/>
</dbReference>
<dbReference type="PANTHER" id="PTHR32258:SF3">
    <property type="entry name" value="PROTEIN NETWORKED 4A"/>
    <property type="match status" value="1"/>
</dbReference>
<evidence type="ECO:0000259" key="5">
    <source>
        <dbReference type="PROSITE" id="PS51774"/>
    </source>
</evidence>
<keyword evidence="7" id="KW-1185">Reference proteome</keyword>
<comment type="caution">
    <text evidence="6">The sequence shown here is derived from an EMBL/GenBank/DDBJ whole genome shotgun (WGS) entry which is preliminary data.</text>
</comment>
<dbReference type="AlphaFoldDB" id="A0A1Q3ASJ1"/>
<dbReference type="PANTHER" id="PTHR32258">
    <property type="entry name" value="PROTEIN NETWORKED 4A"/>
    <property type="match status" value="1"/>
</dbReference>
<reference evidence="7" key="1">
    <citation type="submission" date="2016-04" db="EMBL/GenBank/DDBJ databases">
        <title>Cephalotus genome sequencing.</title>
        <authorList>
            <person name="Fukushima K."/>
            <person name="Hasebe M."/>
            <person name="Fang X."/>
        </authorList>
    </citation>
    <scope>NUCLEOTIDE SEQUENCE [LARGE SCALE GENOMIC DNA]</scope>
    <source>
        <strain evidence="7">cv. St1</strain>
    </source>
</reference>
<evidence type="ECO:0000256" key="2">
    <source>
        <dbReference type="ARBA" id="ARBA00038006"/>
    </source>
</evidence>
<proteinExistence type="inferred from homology"/>
<feature type="region of interest" description="Disordered" evidence="4">
    <location>
        <begin position="94"/>
        <end position="183"/>
    </location>
</feature>
<evidence type="ECO:0000256" key="3">
    <source>
        <dbReference type="SAM" id="Coils"/>
    </source>
</evidence>
<evidence type="ECO:0000313" key="6">
    <source>
        <dbReference type="EMBL" id="GAV58610.1"/>
    </source>
</evidence>
<organism evidence="6 7">
    <name type="scientific">Cephalotus follicularis</name>
    <name type="common">Albany pitcher plant</name>
    <dbReference type="NCBI Taxonomy" id="3775"/>
    <lineage>
        <taxon>Eukaryota</taxon>
        <taxon>Viridiplantae</taxon>
        <taxon>Streptophyta</taxon>
        <taxon>Embryophyta</taxon>
        <taxon>Tracheophyta</taxon>
        <taxon>Spermatophyta</taxon>
        <taxon>Magnoliopsida</taxon>
        <taxon>eudicotyledons</taxon>
        <taxon>Gunneridae</taxon>
        <taxon>Pentapetalae</taxon>
        <taxon>rosids</taxon>
        <taxon>fabids</taxon>
        <taxon>Oxalidales</taxon>
        <taxon>Cephalotaceae</taxon>
        <taxon>Cephalotus</taxon>
    </lineage>
</organism>
<dbReference type="InterPro" id="IPR011684">
    <property type="entry name" value="NAB"/>
</dbReference>
<evidence type="ECO:0000256" key="1">
    <source>
        <dbReference type="ARBA" id="ARBA00023054"/>
    </source>
</evidence>
<dbReference type="Proteomes" id="UP000187406">
    <property type="component" value="Unassembled WGS sequence"/>
</dbReference>
<dbReference type="GO" id="GO:0005774">
    <property type="term" value="C:vacuolar membrane"/>
    <property type="evidence" value="ECO:0007669"/>
    <property type="project" value="TreeGrafter"/>
</dbReference>
<gene>
    <name evidence="6" type="ORF">CFOL_v3_02143</name>
</gene>
<comment type="similarity">
    <text evidence="2">Belongs to the NET family.</text>
</comment>
<name>A0A1Q3ASJ1_CEPFO</name>
<dbReference type="FunCoup" id="A0A1Q3ASJ1">
    <property type="interactions" value="64"/>
</dbReference>
<feature type="compositionally biased region" description="Low complexity" evidence="4">
    <location>
        <begin position="156"/>
        <end position="171"/>
    </location>
</feature>
<feature type="compositionally biased region" description="Basic and acidic residues" evidence="4">
    <location>
        <begin position="217"/>
        <end position="229"/>
    </location>
</feature>
<feature type="domain" description="NAB" evidence="5">
    <location>
        <begin position="10"/>
        <end position="90"/>
    </location>
</feature>
<dbReference type="EMBL" id="BDDD01000079">
    <property type="protein sequence ID" value="GAV58610.1"/>
    <property type="molecule type" value="Genomic_DNA"/>
</dbReference>
<evidence type="ECO:0000256" key="4">
    <source>
        <dbReference type="SAM" id="MobiDB-lite"/>
    </source>
</evidence>
<dbReference type="Pfam" id="PF07765">
    <property type="entry name" value="KIP1"/>
    <property type="match status" value="1"/>
</dbReference>
<accession>A0A1Q3ASJ1</accession>